<evidence type="ECO:0000256" key="14">
    <source>
        <dbReference type="ARBA" id="ARBA00034003"/>
    </source>
</evidence>
<dbReference type="InterPro" id="IPR000977">
    <property type="entry name" value="DNA_ligase_ATP-dep"/>
</dbReference>
<keyword evidence="9 15" id="KW-0067">ATP-binding</keyword>
<keyword evidence="10" id="KW-0460">Magnesium</keyword>
<dbReference type="Gene3D" id="1.10.3260.10">
    <property type="entry name" value="DNA ligase, ATP-dependent, N-terminal domain"/>
    <property type="match status" value="1"/>
</dbReference>
<dbReference type="SUPFAM" id="SSF56091">
    <property type="entry name" value="DNA ligase/mRNA capping enzyme, catalytic domain"/>
    <property type="match status" value="1"/>
</dbReference>
<comment type="catalytic activity">
    <reaction evidence="14 15">
        <text>ATP + (deoxyribonucleotide)n-3'-hydroxyl + 5'-phospho-(deoxyribonucleotide)m = (deoxyribonucleotide)n+m + AMP + diphosphate.</text>
        <dbReference type="EC" id="6.5.1.1"/>
    </reaction>
</comment>
<evidence type="ECO:0000256" key="3">
    <source>
        <dbReference type="ARBA" id="ARBA00022598"/>
    </source>
</evidence>
<dbReference type="GO" id="GO:0046872">
    <property type="term" value="F:metal ion binding"/>
    <property type="evidence" value="ECO:0007669"/>
    <property type="project" value="UniProtKB-KW"/>
</dbReference>
<evidence type="ECO:0000256" key="15">
    <source>
        <dbReference type="RuleBase" id="RU000617"/>
    </source>
</evidence>
<keyword evidence="20" id="KW-1185">Reference proteome</keyword>
<feature type="domain" description="ATP-dependent DNA ligase family profile" evidence="18">
    <location>
        <begin position="391"/>
        <end position="525"/>
    </location>
</feature>
<evidence type="ECO:0000256" key="8">
    <source>
        <dbReference type="ARBA" id="ARBA00022763"/>
    </source>
</evidence>
<evidence type="ECO:0000256" key="1">
    <source>
        <dbReference type="ARBA" id="ARBA00001946"/>
    </source>
</evidence>
<dbReference type="GO" id="GO:0005524">
    <property type="term" value="F:ATP binding"/>
    <property type="evidence" value="ECO:0007669"/>
    <property type="project" value="UniProtKB-KW"/>
</dbReference>
<organism evidence="19">
    <name type="scientific">Notodromas monacha</name>
    <dbReference type="NCBI Taxonomy" id="399045"/>
    <lineage>
        <taxon>Eukaryota</taxon>
        <taxon>Metazoa</taxon>
        <taxon>Ecdysozoa</taxon>
        <taxon>Arthropoda</taxon>
        <taxon>Crustacea</taxon>
        <taxon>Oligostraca</taxon>
        <taxon>Ostracoda</taxon>
        <taxon>Podocopa</taxon>
        <taxon>Podocopida</taxon>
        <taxon>Cypridocopina</taxon>
        <taxon>Cypridoidea</taxon>
        <taxon>Cyprididae</taxon>
        <taxon>Notodromas</taxon>
    </lineage>
</organism>
<keyword evidence="3 15" id="KW-0436">Ligase</keyword>
<protein>
    <recommendedName>
        <fullName evidence="15">DNA ligase</fullName>
        <ecNumber evidence="15">6.5.1.1</ecNumber>
    </recommendedName>
</protein>
<dbReference type="PROSITE" id="PS50160">
    <property type="entry name" value="DNA_LIGASE_A3"/>
    <property type="match status" value="1"/>
</dbReference>
<keyword evidence="6" id="KW-0479">Metal-binding</keyword>
<evidence type="ECO:0000256" key="6">
    <source>
        <dbReference type="ARBA" id="ARBA00022723"/>
    </source>
</evidence>
<dbReference type="Gene3D" id="3.30.470.30">
    <property type="entry name" value="DNA ligase/mRNA capping enzyme"/>
    <property type="match status" value="1"/>
</dbReference>
<evidence type="ECO:0000256" key="13">
    <source>
        <dbReference type="ARBA" id="ARBA00023306"/>
    </source>
</evidence>
<dbReference type="PROSITE" id="PS00697">
    <property type="entry name" value="DNA_LIGASE_A1"/>
    <property type="match status" value="1"/>
</dbReference>
<evidence type="ECO:0000256" key="17">
    <source>
        <dbReference type="SAM" id="MobiDB-lite"/>
    </source>
</evidence>
<keyword evidence="11 15" id="KW-0233">DNA recombination</keyword>
<dbReference type="GO" id="GO:0006273">
    <property type="term" value="P:lagging strand elongation"/>
    <property type="evidence" value="ECO:0007669"/>
    <property type="project" value="TreeGrafter"/>
</dbReference>
<feature type="compositionally biased region" description="Low complexity" evidence="17">
    <location>
        <begin position="701"/>
        <end position="714"/>
    </location>
</feature>
<comment type="cofactor">
    <cofactor evidence="1">
        <name>Mg(2+)</name>
        <dbReference type="ChEBI" id="CHEBI:18420"/>
    </cofactor>
</comment>
<dbReference type="Gene3D" id="3.30.1490.70">
    <property type="match status" value="1"/>
</dbReference>
<dbReference type="Pfam" id="PF04675">
    <property type="entry name" value="DNA_ligase_A_N"/>
    <property type="match status" value="1"/>
</dbReference>
<dbReference type="Pfam" id="PF01068">
    <property type="entry name" value="DNA_ligase_A_M"/>
    <property type="match status" value="1"/>
</dbReference>
<dbReference type="GO" id="GO:0051301">
    <property type="term" value="P:cell division"/>
    <property type="evidence" value="ECO:0007669"/>
    <property type="project" value="UniProtKB-KW"/>
</dbReference>
<evidence type="ECO:0000256" key="7">
    <source>
        <dbReference type="ARBA" id="ARBA00022741"/>
    </source>
</evidence>
<evidence type="ECO:0000259" key="18">
    <source>
        <dbReference type="PROSITE" id="PS50160"/>
    </source>
</evidence>
<keyword evidence="4" id="KW-0132">Cell division</keyword>
<feature type="non-terminal residue" evidence="19">
    <location>
        <position position="1"/>
    </location>
</feature>
<evidence type="ECO:0000256" key="10">
    <source>
        <dbReference type="ARBA" id="ARBA00022842"/>
    </source>
</evidence>
<feature type="compositionally biased region" description="Low complexity" evidence="17">
    <location>
        <begin position="46"/>
        <end position="55"/>
    </location>
</feature>
<feature type="compositionally biased region" description="Low complexity" evidence="17">
    <location>
        <begin position="752"/>
        <end position="771"/>
    </location>
</feature>
<dbReference type="FunFam" id="3.30.470.30:FF:000003">
    <property type="entry name" value="DNA ligase"/>
    <property type="match status" value="1"/>
</dbReference>
<name>A0A7R9BTX2_9CRUS</name>
<reference evidence="19" key="1">
    <citation type="submission" date="2020-11" db="EMBL/GenBank/DDBJ databases">
        <authorList>
            <person name="Tran Van P."/>
        </authorList>
    </citation>
    <scope>NUCLEOTIDE SEQUENCE</scope>
</reference>
<feature type="compositionally biased region" description="Basic and acidic residues" evidence="17">
    <location>
        <begin position="56"/>
        <end position="65"/>
    </location>
</feature>
<sequence>MYVFAGSPGGRGAPVPKKSPEKTPTRKVVNKDASNQPNPVPAQPLESSSRGGSSESHARRPKDDECDSFREFRKICAKVAAEPSYTGKTALIKSQFNEGVKGKGFQGDKCLWVKMLLPGVEKRIYNLKRRQLTKLFANMFECDFDAMLEEVETTGDVAQSIGNYFERSKRVLPSKKSELTLREVDKALDELAKVTKEDDQTFVLKNVAKRCTVNDLVIFIRLIVHDLRITAGPKHILEAIHPDAYATFQASRNLDEVVRKFSGSNKVKTDILNGSPVKINPAASLMTPVIPMLAEASKSVDHAFKRCPNGMFAEIKYDGERVQVHKHGNDFKYFSRSLKPVLPHKVSHLKDFIPKAFPTGDDMILDSEILLVDTNTGKLLPFGTLGKHKKAAFEDATVCIFVFDCIHFNGENLMKKPLDERKRILQTHMTEIKNHVMFSEVKLIKAKEELQGMISRVIKEGLEGLVLKDPKGMYEPGKRHWMKMKKDYLAEGAMADTADLVVLGAWYGTGNKGGLMSVWLMGCHDEDLDVWKTVTKVHGGLDDKTLAKFQDHFKPLMTKIGKDASKVPNWLQVSRTMVPDFIVKDPKKSPVWEITGAEFTQHEVHTADGISIRFPRITRLRDDKDFSAATNLNELRLLYTNSKTSEEPCEMDIDPPIVSFADAGEEISSLVTARKRKSDSAGSPSSHKKNKNGTESEEIFSPASSSKMSIATSSGEEISSMVTARKRKSDSAESPSSPKKKKNGTESEEIFSPASSSKLSISTSSGEEISSMVTPRKRKSDSGESPSSPK</sequence>
<keyword evidence="7 15" id="KW-0547">Nucleotide-binding</keyword>
<dbReference type="InterPro" id="IPR012309">
    <property type="entry name" value="DNA_ligase_ATP-dep_C"/>
</dbReference>
<dbReference type="PANTHER" id="PTHR45674:SF9">
    <property type="entry name" value="DNA LIGASE 3"/>
    <property type="match status" value="1"/>
</dbReference>
<dbReference type="InterPro" id="IPR012310">
    <property type="entry name" value="DNA_ligase_ATP-dep_cent"/>
</dbReference>
<dbReference type="SUPFAM" id="SSF117018">
    <property type="entry name" value="ATP-dependent DNA ligase DNA-binding domain"/>
    <property type="match status" value="1"/>
</dbReference>
<dbReference type="InterPro" id="IPR036599">
    <property type="entry name" value="DNA_ligase_N_sf"/>
</dbReference>
<dbReference type="InterPro" id="IPR012340">
    <property type="entry name" value="NA-bd_OB-fold"/>
</dbReference>
<dbReference type="AlphaFoldDB" id="A0A7R9BTX2"/>
<dbReference type="GO" id="GO:0006310">
    <property type="term" value="P:DNA recombination"/>
    <property type="evidence" value="ECO:0007669"/>
    <property type="project" value="UniProtKB-KW"/>
</dbReference>
<evidence type="ECO:0000256" key="4">
    <source>
        <dbReference type="ARBA" id="ARBA00022618"/>
    </source>
</evidence>
<dbReference type="EC" id="6.5.1.1" evidence="15"/>
<dbReference type="SUPFAM" id="SSF50249">
    <property type="entry name" value="Nucleic acid-binding proteins"/>
    <property type="match status" value="1"/>
</dbReference>
<dbReference type="GO" id="GO:0071897">
    <property type="term" value="P:DNA biosynthetic process"/>
    <property type="evidence" value="ECO:0007669"/>
    <property type="project" value="InterPro"/>
</dbReference>
<feature type="region of interest" description="Disordered" evidence="17">
    <location>
        <begin position="1"/>
        <end position="65"/>
    </location>
</feature>
<dbReference type="NCBIfam" id="TIGR00574">
    <property type="entry name" value="dnl1"/>
    <property type="match status" value="1"/>
</dbReference>
<keyword evidence="12 15" id="KW-0234">DNA repair</keyword>
<evidence type="ECO:0000256" key="16">
    <source>
        <dbReference type="RuleBase" id="RU004196"/>
    </source>
</evidence>
<evidence type="ECO:0000256" key="9">
    <source>
        <dbReference type="ARBA" id="ARBA00022840"/>
    </source>
</evidence>
<dbReference type="Pfam" id="PF04679">
    <property type="entry name" value="DNA_ligase_A_C"/>
    <property type="match status" value="1"/>
</dbReference>
<dbReference type="EMBL" id="OA883890">
    <property type="protein sequence ID" value="CAD7279918.1"/>
    <property type="molecule type" value="Genomic_DNA"/>
</dbReference>
<evidence type="ECO:0000256" key="11">
    <source>
        <dbReference type="ARBA" id="ARBA00023172"/>
    </source>
</evidence>
<dbReference type="EMBL" id="CAJPEX010001853">
    <property type="protein sequence ID" value="CAG0920070.1"/>
    <property type="molecule type" value="Genomic_DNA"/>
</dbReference>
<dbReference type="InterPro" id="IPR012308">
    <property type="entry name" value="DNA_ligase_ATP-dep_N"/>
</dbReference>
<keyword evidence="13" id="KW-0131">Cell cycle</keyword>
<dbReference type="Proteomes" id="UP000678499">
    <property type="component" value="Unassembled WGS sequence"/>
</dbReference>
<keyword evidence="8 15" id="KW-0227">DNA damage</keyword>
<dbReference type="InterPro" id="IPR016059">
    <property type="entry name" value="DNA_ligase_ATP-dep_CS"/>
</dbReference>
<gene>
    <name evidence="19" type="ORF">NMOB1V02_LOCUS7582</name>
</gene>
<dbReference type="GO" id="GO:0070421">
    <property type="term" value="C:DNA ligase III-XRCC1 complex"/>
    <property type="evidence" value="ECO:0007669"/>
    <property type="project" value="TreeGrafter"/>
</dbReference>
<dbReference type="GO" id="GO:0006302">
    <property type="term" value="P:double-strand break repair"/>
    <property type="evidence" value="ECO:0007669"/>
    <property type="project" value="TreeGrafter"/>
</dbReference>
<keyword evidence="5" id="KW-0235">DNA replication</keyword>
<feature type="region of interest" description="Disordered" evidence="17">
    <location>
        <begin position="671"/>
        <end position="790"/>
    </location>
</feature>
<dbReference type="InterPro" id="IPR050191">
    <property type="entry name" value="ATP-dep_DNA_ligase"/>
</dbReference>
<dbReference type="CDD" id="cd07967">
    <property type="entry name" value="OBF_DNA_ligase_III"/>
    <property type="match status" value="1"/>
</dbReference>
<evidence type="ECO:0000256" key="12">
    <source>
        <dbReference type="ARBA" id="ARBA00023204"/>
    </source>
</evidence>
<dbReference type="CDD" id="cd07902">
    <property type="entry name" value="Adenylation_DNA_ligase_III"/>
    <property type="match status" value="1"/>
</dbReference>
<dbReference type="PANTHER" id="PTHR45674">
    <property type="entry name" value="DNA LIGASE 1/3 FAMILY MEMBER"/>
    <property type="match status" value="1"/>
</dbReference>
<dbReference type="PROSITE" id="PS00333">
    <property type="entry name" value="DNA_LIGASE_A2"/>
    <property type="match status" value="1"/>
</dbReference>
<evidence type="ECO:0000256" key="5">
    <source>
        <dbReference type="ARBA" id="ARBA00022705"/>
    </source>
</evidence>
<dbReference type="FunFam" id="2.40.50.140:FF:000085">
    <property type="entry name" value="DNA ligase"/>
    <property type="match status" value="1"/>
</dbReference>
<evidence type="ECO:0000256" key="2">
    <source>
        <dbReference type="ARBA" id="ARBA00007572"/>
    </source>
</evidence>
<dbReference type="GO" id="GO:0003677">
    <property type="term" value="F:DNA binding"/>
    <property type="evidence" value="ECO:0007669"/>
    <property type="project" value="InterPro"/>
</dbReference>
<dbReference type="Gene3D" id="2.40.50.140">
    <property type="entry name" value="Nucleic acid-binding proteins"/>
    <property type="match status" value="1"/>
</dbReference>
<evidence type="ECO:0000313" key="19">
    <source>
        <dbReference type="EMBL" id="CAD7279918.1"/>
    </source>
</evidence>
<accession>A0A7R9BTX2</accession>
<proteinExistence type="inferred from homology"/>
<evidence type="ECO:0000313" key="20">
    <source>
        <dbReference type="Proteomes" id="UP000678499"/>
    </source>
</evidence>
<comment type="similarity">
    <text evidence="2 16">Belongs to the ATP-dependent DNA ligase family.</text>
</comment>
<dbReference type="OrthoDB" id="206088at2759"/>
<dbReference type="GO" id="GO:0003910">
    <property type="term" value="F:DNA ligase (ATP) activity"/>
    <property type="evidence" value="ECO:0007669"/>
    <property type="project" value="UniProtKB-EC"/>
</dbReference>